<dbReference type="PIRSF" id="PIRSF017082">
    <property type="entry name" value="YflP"/>
    <property type="match status" value="1"/>
</dbReference>
<dbReference type="STRING" id="745411.B3C1_04120"/>
<protein>
    <submittedName>
        <fullName evidence="3">Uncharacterized protein</fullName>
    </submittedName>
</protein>
<comment type="similarity">
    <text evidence="1">Belongs to the UPF0065 (bug) family.</text>
</comment>
<keyword evidence="2" id="KW-0732">Signal</keyword>
<dbReference type="eggNOG" id="COG3181">
    <property type="taxonomic scope" value="Bacteria"/>
</dbReference>
<feature type="chain" id="PRO_5003858724" evidence="2">
    <location>
        <begin position="28"/>
        <end position="329"/>
    </location>
</feature>
<keyword evidence="4" id="KW-1185">Reference proteome</keyword>
<proteinExistence type="inferred from homology"/>
<dbReference type="AlphaFoldDB" id="K2J1D5"/>
<dbReference type="PANTHER" id="PTHR42928:SF5">
    <property type="entry name" value="BLR1237 PROTEIN"/>
    <property type="match status" value="1"/>
</dbReference>
<comment type="caution">
    <text evidence="3">The sequence shown here is derived from an EMBL/GenBank/DDBJ whole genome shotgun (WGS) entry which is preliminary data.</text>
</comment>
<dbReference type="RefSeq" id="WP_008483115.1">
    <property type="nucleotide sequence ID" value="NZ_AMRI01000004.1"/>
</dbReference>
<dbReference type="PATRIC" id="fig|745411.4.peg.815"/>
<evidence type="ECO:0000256" key="1">
    <source>
        <dbReference type="ARBA" id="ARBA00006987"/>
    </source>
</evidence>
<evidence type="ECO:0000313" key="4">
    <source>
        <dbReference type="Proteomes" id="UP000006755"/>
    </source>
</evidence>
<evidence type="ECO:0000313" key="3">
    <source>
        <dbReference type="EMBL" id="EKE76751.1"/>
    </source>
</evidence>
<dbReference type="InterPro" id="IPR042100">
    <property type="entry name" value="Bug_dom1"/>
</dbReference>
<dbReference type="OrthoDB" id="5171643at2"/>
<evidence type="ECO:0000256" key="2">
    <source>
        <dbReference type="SAM" id="SignalP"/>
    </source>
</evidence>
<sequence length="329" mass="34881">MKKRTLMGALWAVGAAAALSFTSSAVAKGDWPQENITLVVPYAAGGTTDVLSRRVADLLQAELGKPVIVENRPGAGSTVATAQLTRARDPNYRILMASPGHSIGAAIYPGLRYDPVQDFRFIRNVINIPNVMVVPANSPYNSVAEFVKAAREKDGMAFSSSGVGSSIHMSGELFKKMTGTKMVHVPFRGSGEALPALISGDVDVSFENLPTVMAMIKSGQVKALAVTTDKPSPFLPGIPTLAEAGKDLGLANYQTSAWFGLVANKKMSEEAVGKLQGALDKVMANQAFLNFLPQLGAEPATEKGDNFKAFVAKDVQKWADVAQEAGIRN</sequence>
<feature type="signal peptide" evidence="2">
    <location>
        <begin position="1"/>
        <end position="27"/>
    </location>
</feature>
<dbReference type="Gene3D" id="3.40.190.150">
    <property type="entry name" value="Bordetella uptake gene, domain 1"/>
    <property type="match status" value="1"/>
</dbReference>
<dbReference type="Pfam" id="PF03401">
    <property type="entry name" value="TctC"/>
    <property type="match status" value="1"/>
</dbReference>
<dbReference type="PANTHER" id="PTHR42928">
    <property type="entry name" value="TRICARBOXYLATE-BINDING PROTEIN"/>
    <property type="match status" value="1"/>
</dbReference>
<dbReference type="EMBL" id="AMRI01000004">
    <property type="protein sequence ID" value="EKE76751.1"/>
    <property type="molecule type" value="Genomic_DNA"/>
</dbReference>
<reference evidence="3 4" key="1">
    <citation type="journal article" date="2012" name="J. Bacteriol.">
        <title>Genome Sequence of Gallaecimonas xiamenensis Type Strain 3-C-1.</title>
        <authorList>
            <person name="Lai Q."/>
            <person name="Wang L."/>
            <person name="Wang W."/>
            <person name="Shao Z."/>
        </authorList>
    </citation>
    <scope>NUCLEOTIDE SEQUENCE [LARGE SCALE GENOMIC DNA]</scope>
    <source>
        <strain evidence="3 4">3-C-1</strain>
    </source>
</reference>
<dbReference type="Gene3D" id="3.40.190.10">
    <property type="entry name" value="Periplasmic binding protein-like II"/>
    <property type="match status" value="1"/>
</dbReference>
<dbReference type="SUPFAM" id="SSF53850">
    <property type="entry name" value="Periplasmic binding protein-like II"/>
    <property type="match status" value="1"/>
</dbReference>
<gene>
    <name evidence="3" type="ORF">B3C1_04120</name>
</gene>
<name>K2J1D5_9GAMM</name>
<organism evidence="3 4">
    <name type="scientific">Gallaecimonas xiamenensis 3-C-1</name>
    <dbReference type="NCBI Taxonomy" id="745411"/>
    <lineage>
        <taxon>Bacteria</taxon>
        <taxon>Pseudomonadati</taxon>
        <taxon>Pseudomonadota</taxon>
        <taxon>Gammaproteobacteria</taxon>
        <taxon>Enterobacterales</taxon>
        <taxon>Gallaecimonadaceae</taxon>
        <taxon>Gallaecimonas</taxon>
    </lineage>
</organism>
<dbReference type="Proteomes" id="UP000006755">
    <property type="component" value="Unassembled WGS sequence"/>
</dbReference>
<dbReference type="CDD" id="cd13578">
    <property type="entry name" value="PBP2_Bug27"/>
    <property type="match status" value="1"/>
</dbReference>
<accession>K2J1D5</accession>
<dbReference type="InterPro" id="IPR005064">
    <property type="entry name" value="BUG"/>
</dbReference>